<dbReference type="AlphaFoldDB" id="A0AA40HC87"/>
<name>A0AA40HC87_CNENI</name>
<accession>A0AA40HC87</accession>
<reference evidence="2" key="1">
    <citation type="submission" date="2023-06" db="EMBL/GenBank/DDBJ databases">
        <title>Reference genome for the Northern bat (Eptesicus nilssonii), a most northern bat species.</title>
        <authorList>
            <person name="Laine V.N."/>
            <person name="Pulliainen A.T."/>
            <person name="Lilley T.M."/>
        </authorList>
    </citation>
    <scope>NUCLEOTIDE SEQUENCE</scope>
    <source>
        <strain evidence="2">BLF_Eptnil</strain>
        <tissue evidence="2">Kidney</tissue>
    </source>
</reference>
<evidence type="ECO:0000313" key="2">
    <source>
        <dbReference type="EMBL" id="KAK1328197.1"/>
    </source>
</evidence>
<comment type="caution">
    <text evidence="2">The sequence shown here is derived from an EMBL/GenBank/DDBJ whole genome shotgun (WGS) entry which is preliminary data.</text>
</comment>
<evidence type="ECO:0000313" key="3">
    <source>
        <dbReference type="Proteomes" id="UP001177744"/>
    </source>
</evidence>
<dbReference type="Proteomes" id="UP001177744">
    <property type="component" value="Unassembled WGS sequence"/>
</dbReference>
<organism evidence="2 3">
    <name type="scientific">Cnephaeus nilssonii</name>
    <name type="common">Northern bat</name>
    <name type="synonym">Eptesicus nilssonii</name>
    <dbReference type="NCBI Taxonomy" id="3371016"/>
    <lineage>
        <taxon>Eukaryota</taxon>
        <taxon>Metazoa</taxon>
        <taxon>Chordata</taxon>
        <taxon>Craniata</taxon>
        <taxon>Vertebrata</taxon>
        <taxon>Euteleostomi</taxon>
        <taxon>Mammalia</taxon>
        <taxon>Eutheria</taxon>
        <taxon>Laurasiatheria</taxon>
        <taxon>Chiroptera</taxon>
        <taxon>Yangochiroptera</taxon>
        <taxon>Vespertilionidae</taxon>
        <taxon>Cnephaeus</taxon>
    </lineage>
</organism>
<protein>
    <submittedName>
        <fullName evidence="2">Uncharacterized protein</fullName>
    </submittedName>
</protein>
<proteinExistence type="predicted"/>
<dbReference type="EMBL" id="JAULJE010000024">
    <property type="protein sequence ID" value="KAK1328197.1"/>
    <property type="molecule type" value="Genomic_DNA"/>
</dbReference>
<evidence type="ECO:0000256" key="1">
    <source>
        <dbReference type="SAM" id="SignalP"/>
    </source>
</evidence>
<gene>
    <name evidence="2" type="ORF">QTO34_012620</name>
</gene>
<sequence>MRLLGLLLCLVTAPQGEGLTGAAAEIRPRTGVALEALSLTYTVSGYSVTSGSCWSWICQPQALTLQLWDRSPSPHSLIRTEHRPLTMGFGLSWVFLVALLRGVQCEVKLVGSGGGLVPPGGPLRLGCAALDSHSVATG</sequence>
<keyword evidence="1" id="KW-0732">Signal</keyword>
<feature type="chain" id="PRO_5041449423" evidence="1">
    <location>
        <begin position="19"/>
        <end position="138"/>
    </location>
</feature>
<keyword evidence="3" id="KW-1185">Reference proteome</keyword>
<feature type="signal peptide" evidence="1">
    <location>
        <begin position="1"/>
        <end position="18"/>
    </location>
</feature>